<dbReference type="Pfam" id="PF21671">
    <property type="entry name" value="CPL1-like"/>
    <property type="match status" value="1"/>
</dbReference>
<dbReference type="InterPro" id="IPR048661">
    <property type="entry name" value="CPL1-like"/>
</dbReference>
<sequence length="54" mass="5515">DLESCGGCLSTGRGQDCSAIEGAWNVACEQGSCVVYTCTSGYRRSSDGSSCIAL</sequence>
<reference evidence="2 3" key="1">
    <citation type="journal article" date="2015" name="Fungal Genet. Biol.">
        <title>Evolution of novel wood decay mechanisms in Agaricales revealed by the genome sequences of Fistulina hepatica and Cylindrobasidium torrendii.</title>
        <authorList>
            <person name="Floudas D."/>
            <person name="Held B.W."/>
            <person name="Riley R."/>
            <person name="Nagy L.G."/>
            <person name="Koehler G."/>
            <person name="Ransdell A.S."/>
            <person name="Younus H."/>
            <person name="Chow J."/>
            <person name="Chiniquy J."/>
            <person name="Lipzen A."/>
            <person name="Tritt A."/>
            <person name="Sun H."/>
            <person name="Haridas S."/>
            <person name="LaButti K."/>
            <person name="Ohm R.A."/>
            <person name="Kues U."/>
            <person name="Blanchette R.A."/>
            <person name="Grigoriev I.V."/>
            <person name="Minto R.E."/>
            <person name="Hibbett D.S."/>
        </authorList>
    </citation>
    <scope>NUCLEOTIDE SEQUENCE [LARGE SCALE GENOMIC DNA]</scope>
    <source>
        <strain evidence="2 3">ATCC 64428</strain>
    </source>
</reference>
<name>A0A0D7AMF2_9AGAR</name>
<feature type="non-terminal residue" evidence="2">
    <location>
        <position position="54"/>
    </location>
</feature>
<evidence type="ECO:0000313" key="3">
    <source>
        <dbReference type="Proteomes" id="UP000054144"/>
    </source>
</evidence>
<dbReference type="Proteomes" id="UP000054144">
    <property type="component" value="Unassembled WGS sequence"/>
</dbReference>
<evidence type="ECO:0000259" key="1">
    <source>
        <dbReference type="Pfam" id="PF21671"/>
    </source>
</evidence>
<dbReference type="AlphaFoldDB" id="A0A0D7AMF2"/>
<dbReference type="OrthoDB" id="439917at2759"/>
<feature type="domain" description="Protein CPL1-like" evidence="1">
    <location>
        <begin position="1"/>
        <end position="52"/>
    </location>
</feature>
<feature type="non-terminal residue" evidence="2">
    <location>
        <position position="1"/>
    </location>
</feature>
<evidence type="ECO:0000313" key="2">
    <source>
        <dbReference type="EMBL" id="KIY52742.1"/>
    </source>
</evidence>
<organism evidence="2 3">
    <name type="scientific">Fistulina hepatica ATCC 64428</name>
    <dbReference type="NCBI Taxonomy" id="1128425"/>
    <lineage>
        <taxon>Eukaryota</taxon>
        <taxon>Fungi</taxon>
        <taxon>Dikarya</taxon>
        <taxon>Basidiomycota</taxon>
        <taxon>Agaricomycotina</taxon>
        <taxon>Agaricomycetes</taxon>
        <taxon>Agaricomycetidae</taxon>
        <taxon>Agaricales</taxon>
        <taxon>Fistulinaceae</taxon>
        <taxon>Fistulina</taxon>
    </lineage>
</organism>
<protein>
    <recommendedName>
        <fullName evidence="1">Protein CPL1-like domain-containing protein</fullName>
    </recommendedName>
</protein>
<dbReference type="EMBL" id="KN881630">
    <property type="protein sequence ID" value="KIY52742.1"/>
    <property type="molecule type" value="Genomic_DNA"/>
</dbReference>
<accession>A0A0D7AMF2</accession>
<proteinExistence type="predicted"/>
<dbReference type="PANTHER" id="PTHR35192:SF2">
    <property type="entry name" value="APPLE DOMAIN-CONTAINING PROTEIN"/>
    <property type="match status" value="1"/>
</dbReference>
<keyword evidence="3" id="KW-1185">Reference proteome</keyword>
<gene>
    <name evidence="2" type="ORF">FISHEDRAFT_8917</name>
</gene>
<dbReference type="PANTHER" id="PTHR35192">
    <property type="entry name" value="PROTEIN, PUTATIVE-RELATED"/>
    <property type="match status" value="1"/>
</dbReference>
<dbReference type="InterPro" id="IPR038955">
    <property type="entry name" value="PriA/CPL1_fungi"/>
</dbReference>